<dbReference type="Pfam" id="PF00589">
    <property type="entry name" value="Phage_integrase"/>
    <property type="match status" value="1"/>
</dbReference>
<evidence type="ECO:0000313" key="7">
    <source>
        <dbReference type="Proteomes" id="UP000247584"/>
    </source>
</evidence>
<dbReference type="InterPro" id="IPR010998">
    <property type="entry name" value="Integrase_recombinase_N"/>
</dbReference>
<dbReference type="InterPro" id="IPR011010">
    <property type="entry name" value="DNA_brk_join_enz"/>
</dbReference>
<feature type="domain" description="Tyr recombinase" evidence="5">
    <location>
        <begin position="200"/>
        <end position="378"/>
    </location>
</feature>
<comment type="similarity">
    <text evidence="1">Belongs to the 'phage' integrase family.</text>
</comment>
<dbReference type="Proteomes" id="UP000247584">
    <property type="component" value="Unassembled WGS sequence"/>
</dbReference>
<sequence>MASGVEVGKLKRAPLRRWLSGGVTRDYRDPQYPTVRLRANGERTKASIFLVFNEQNVTRWRKVGTWPDLCIDTFLEQLPATLAERAAGGEVMFGQFVTVADVVTWYAGHVADNTTMSVSWRRNVRSIVTRHLIPRAGQLPLASLSWSDLDSALVKSMLADGYSPRYVVEVVSKLKTAFSSAAGLRLLDSNPLAGFKPSVRLPKALDARLYDSDLGELFKLLSETVMVQAMLFVLMMMFGTRINETRQARWDQFTGDVWVIPPSNTKNGNELRLPLTKSARALIDHYRRWQLANVGKRAWLFPGRGQAPIAVRTAQDWSVGLRFKYFTSHDIRRLFRTIIAEIGIDTVIGELLLNHSLPVLLRTYVQSSLNAGVSQALEQYHQYLIERGFNQIAPEIIPRSHSDLGNGQSQMASGWL</sequence>
<evidence type="ECO:0000256" key="3">
    <source>
        <dbReference type="ARBA" id="ARBA00023125"/>
    </source>
</evidence>
<accession>A0ABX5PTL2</accession>
<gene>
    <name evidence="6" type="ORF">C8J23_101179</name>
</gene>
<dbReference type="InterPro" id="IPR002104">
    <property type="entry name" value="Integrase_catalytic"/>
</dbReference>
<dbReference type="Gene3D" id="1.10.150.130">
    <property type="match status" value="1"/>
</dbReference>
<keyword evidence="3" id="KW-0238">DNA-binding</keyword>
<evidence type="ECO:0000256" key="4">
    <source>
        <dbReference type="ARBA" id="ARBA00023172"/>
    </source>
</evidence>
<dbReference type="RefSeq" id="WP_186296691.1">
    <property type="nucleotide sequence ID" value="NZ_BMXX01000017.1"/>
</dbReference>
<keyword evidence="2" id="KW-0229">DNA integration</keyword>
<keyword evidence="7" id="KW-1185">Reference proteome</keyword>
<dbReference type="PROSITE" id="PS51898">
    <property type="entry name" value="TYR_RECOMBINASE"/>
    <property type="match status" value="1"/>
</dbReference>
<dbReference type="Gene3D" id="1.10.443.10">
    <property type="entry name" value="Intergrase catalytic core"/>
    <property type="match status" value="1"/>
</dbReference>
<dbReference type="EMBL" id="QJSY01000001">
    <property type="protein sequence ID" value="PYE61137.1"/>
    <property type="molecule type" value="Genomic_DNA"/>
</dbReference>
<name>A0ABX5PTL2_9GAMM</name>
<evidence type="ECO:0000256" key="2">
    <source>
        <dbReference type="ARBA" id="ARBA00022908"/>
    </source>
</evidence>
<evidence type="ECO:0000313" key="6">
    <source>
        <dbReference type="EMBL" id="PYE61137.1"/>
    </source>
</evidence>
<dbReference type="SUPFAM" id="SSF56349">
    <property type="entry name" value="DNA breaking-rejoining enzymes"/>
    <property type="match status" value="1"/>
</dbReference>
<protein>
    <submittedName>
        <fullName evidence="6">Phage integrase family protein</fullName>
    </submittedName>
</protein>
<proteinExistence type="inferred from homology"/>
<reference evidence="6 7" key="1">
    <citation type="submission" date="2018-06" db="EMBL/GenBank/DDBJ databases">
        <title>Genomic Encyclopedia of Type Strains, Phase III (KMG-III): the genomes of soil and plant-associated and newly described type strains.</title>
        <authorList>
            <person name="Whitman W."/>
        </authorList>
    </citation>
    <scope>NUCLEOTIDE SEQUENCE [LARGE SCALE GENOMIC DNA]</scope>
    <source>
        <strain evidence="6 7">JC5</strain>
    </source>
</reference>
<evidence type="ECO:0000259" key="5">
    <source>
        <dbReference type="PROSITE" id="PS51898"/>
    </source>
</evidence>
<evidence type="ECO:0000256" key="1">
    <source>
        <dbReference type="ARBA" id="ARBA00008857"/>
    </source>
</evidence>
<keyword evidence="4" id="KW-0233">DNA recombination</keyword>
<dbReference type="PANTHER" id="PTHR30629">
    <property type="entry name" value="PROPHAGE INTEGRASE"/>
    <property type="match status" value="1"/>
</dbReference>
<dbReference type="PANTHER" id="PTHR30629:SF6">
    <property type="entry name" value="PROPHAGE INTEGRASE INTA-RELATED"/>
    <property type="match status" value="1"/>
</dbReference>
<comment type="caution">
    <text evidence="6">The sequence shown here is derived from an EMBL/GenBank/DDBJ whole genome shotgun (WGS) entry which is preliminary data.</text>
</comment>
<dbReference type="InterPro" id="IPR013762">
    <property type="entry name" value="Integrase-like_cat_sf"/>
</dbReference>
<dbReference type="InterPro" id="IPR050808">
    <property type="entry name" value="Phage_Integrase"/>
</dbReference>
<organism evidence="6 7">
    <name type="scientific">Shewanella chilikensis</name>
    <dbReference type="NCBI Taxonomy" id="558541"/>
    <lineage>
        <taxon>Bacteria</taxon>
        <taxon>Pseudomonadati</taxon>
        <taxon>Pseudomonadota</taxon>
        <taxon>Gammaproteobacteria</taxon>
        <taxon>Alteromonadales</taxon>
        <taxon>Shewanellaceae</taxon>
        <taxon>Shewanella</taxon>
    </lineage>
</organism>